<dbReference type="RefSeq" id="XP_003325909.1">
    <property type="nucleotide sequence ID" value="XM_003325861.1"/>
</dbReference>
<evidence type="ECO:0000313" key="2">
    <source>
        <dbReference type="EMBL" id="EFP81490.1"/>
    </source>
</evidence>
<dbReference type="VEuPathDB" id="FungiDB:PGTG_07739"/>
<dbReference type="GO" id="GO:0003676">
    <property type="term" value="F:nucleic acid binding"/>
    <property type="evidence" value="ECO:0007669"/>
    <property type="project" value="InterPro"/>
</dbReference>
<dbReference type="EMBL" id="DS178279">
    <property type="protein sequence ID" value="EFP81490.1"/>
    <property type="molecule type" value="Genomic_DNA"/>
</dbReference>
<dbReference type="PANTHER" id="PTHR35871">
    <property type="entry name" value="EXPRESSED PROTEIN"/>
    <property type="match status" value="1"/>
</dbReference>
<dbReference type="InterPro" id="IPR036397">
    <property type="entry name" value="RNaseH_sf"/>
</dbReference>
<dbReference type="Proteomes" id="UP000008783">
    <property type="component" value="Unassembled WGS sequence"/>
</dbReference>
<dbReference type="GeneID" id="10537228"/>
<dbReference type="Gene3D" id="3.30.420.10">
    <property type="entry name" value="Ribonuclease H-like superfamily/Ribonuclease H"/>
    <property type="match status" value="1"/>
</dbReference>
<gene>
    <name evidence="2" type="ORF">PGTG_07739</name>
</gene>
<dbReference type="KEGG" id="pgr:PGTG_07739"/>
<dbReference type="InParanoid" id="E3KBJ4"/>
<dbReference type="OrthoDB" id="5400049at2759"/>
<reference key="1">
    <citation type="submission" date="2007-01" db="EMBL/GenBank/DDBJ databases">
        <title>The Genome Sequence of Puccinia graminis f. sp. tritici Strain CRL 75-36-700-3.</title>
        <authorList>
            <consortium name="The Broad Institute Genome Sequencing Platform"/>
            <person name="Birren B."/>
            <person name="Lander E."/>
            <person name="Galagan J."/>
            <person name="Nusbaum C."/>
            <person name="Devon K."/>
            <person name="Cuomo C."/>
            <person name="Jaffe D."/>
            <person name="Butler J."/>
            <person name="Alvarez P."/>
            <person name="Gnerre S."/>
            <person name="Grabherr M."/>
            <person name="Mauceli E."/>
            <person name="Brockman W."/>
            <person name="Young S."/>
            <person name="LaButti K."/>
            <person name="Sykes S."/>
            <person name="DeCaprio D."/>
            <person name="Crawford M."/>
            <person name="Koehrsen M."/>
            <person name="Engels R."/>
            <person name="Montgomery P."/>
            <person name="Pearson M."/>
            <person name="Howarth C."/>
            <person name="Larson L."/>
            <person name="White J."/>
            <person name="Zeng Q."/>
            <person name="Kodira C."/>
            <person name="Yandava C."/>
            <person name="Alvarado L."/>
            <person name="O'Leary S."/>
            <person name="Szabo L."/>
            <person name="Dean R."/>
            <person name="Schein J."/>
        </authorList>
    </citation>
    <scope>NUCLEOTIDE SEQUENCE</scope>
    <source>
        <strain>CRL 75-36-700-3</strain>
    </source>
</reference>
<dbReference type="AlphaFoldDB" id="E3KBJ4"/>
<organism evidence="2 3">
    <name type="scientific">Puccinia graminis f. sp. tritici (strain CRL 75-36-700-3 / race SCCL)</name>
    <name type="common">Black stem rust fungus</name>
    <dbReference type="NCBI Taxonomy" id="418459"/>
    <lineage>
        <taxon>Eukaryota</taxon>
        <taxon>Fungi</taxon>
        <taxon>Dikarya</taxon>
        <taxon>Basidiomycota</taxon>
        <taxon>Pucciniomycotina</taxon>
        <taxon>Pucciniomycetes</taxon>
        <taxon>Pucciniales</taxon>
        <taxon>Pucciniaceae</taxon>
        <taxon>Puccinia</taxon>
    </lineage>
</organism>
<accession>E3KBJ4</accession>
<dbReference type="OMA" id="EKEHVWI"/>
<name>E3KBJ4_PUCGT</name>
<reference evidence="3" key="2">
    <citation type="journal article" date="2011" name="Proc. Natl. Acad. Sci. U.S.A.">
        <title>Obligate biotrophy features unraveled by the genomic analysis of rust fungi.</title>
        <authorList>
            <person name="Duplessis S."/>
            <person name="Cuomo C.A."/>
            <person name="Lin Y.-C."/>
            <person name="Aerts A."/>
            <person name="Tisserant E."/>
            <person name="Veneault-Fourrey C."/>
            <person name="Joly D.L."/>
            <person name="Hacquard S."/>
            <person name="Amselem J."/>
            <person name="Cantarel B.L."/>
            <person name="Chiu R."/>
            <person name="Coutinho P.M."/>
            <person name="Feau N."/>
            <person name="Field M."/>
            <person name="Frey P."/>
            <person name="Gelhaye E."/>
            <person name="Goldberg J."/>
            <person name="Grabherr M.G."/>
            <person name="Kodira C.D."/>
            <person name="Kohler A."/>
            <person name="Kuees U."/>
            <person name="Lindquist E.A."/>
            <person name="Lucas S.M."/>
            <person name="Mago R."/>
            <person name="Mauceli E."/>
            <person name="Morin E."/>
            <person name="Murat C."/>
            <person name="Pangilinan J.L."/>
            <person name="Park R."/>
            <person name="Pearson M."/>
            <person name="Quesneville H."/>
            <person name="Rouhier N."/>
            <person name="Sakthikumar S."/>
            <person name="Salamov A.A."/>
            <person name="Schmutz J."/>
            <person name="Selles B."/>
            <person name="Shapiro H."/>
            <person name="Tanguay P."/>
            <person name="Tuskan G.A."/>
            <person name="Henrissat B."/>
            <person name="Van de Peer Y."/>
            <person name="Rouze P."/>
            <person name="Ellis J.G."/>
            <person name="Dodds P.N."/>
            <person name="Schein J.E."/>
            <person name="Zhong S."/>
            <person name="Hamelin R.C."/>
            <person name="Grigoriev I.V."/>
            <person name="Szabo L.J."/>
            <person name="Martin F."/>
        </authorList>
    </citation>
    <scope>NUCLEOTIDE SEQUENCE [LARGE SCALE GENOMIC DNA]</scope>
    <source>
        <strain evidence="3">CRL 75-36-700-3 / race SCCL</strain>
    </source>
</reference>
<feature type="compositionally biased region" description="Basic and acidic residues" evidence="1">
    <location>
        <begin position="18"/>
        <end position="32"/>
    </location>
</feature>
<evidence type="ECO:0000313" key="3">
    <source>
        <dbReference type="Proteomes" id="UP000008783"/>
    </source>
</evidence>
<dbReference type="HOGENOM" id="CLU_005726_6_0_1"/>
<evidence type="ECO:0000256" key="1">
    <source>
        <dbReference type="SAM" id="MobiDB-lite"/>
    </source>
</evidence>
<feature type="region of interest" description="Disordered" evidence="1">
    <location>
        <begin position="1"/>
        <end position="47"/>
    </location>
</feature>
<dbReference type="PANTHER" id="PTHR35871:SF1">
    <property type="entry name" value="CXC1-LIKE CYSTEINE CLUSTER ASSOCIATED WITH KDZ TRANSPOSASES DOMAIN-CONTAINING PROTEIN"/>
    <property type="match status" value="1"/>
</dbReference>
<evidence type="ECO:0008006" key="4">
    <source>
        <dbReference type="Google" id="ProtNLM"/>
    </source>
</evidence>
<sequence>MAKSEASKAQSQRRQREKHAAEAMKLALESKKAKQKKKHNPAAESSSIDIELVPTVLAISDTEDDPAPFNSGSKENPVLLSDDEIFSFHENEIEEIDQNNEVMRFIAALHDLPEDESLECSDQYLDLLWPVFRKFSSTAENIPAKRILKSGTRCYQQPVLNPNSLGKKLVPRPLPRTTKHDRKVQREKAVGAHNNIMANWLIQKIEEPVLPVVDPGTVSVINPDVAIDPSLQPGVENSTSTIGEENLENGSYDEVMLRLTSQQGNYLSAIKDAKITKSRYALAQWKELDSAIKSATSRIQECIKKDKKIIFPNSIIDNLIEFNNLRYKYILDGTKSPSLSAALATAQSSIRRRPSASIGPPELSSGIHLARIIARQAEHAVDFKEILITTSGNRYNHKSHLDNPEIRKSLVSWSVLQKPGEVNPLTFRKHVIENVLPQFGINEAISRTTATSWMVKLGFTAQEYKKSMYFDGHERPDVVLARKKYIEDYEMYRKRSRTYGGENLDVPVQIDPEALGHMRETVFVYHDESTVHAKERPKLAWLLPGTTELQSKSDGRLIHISDFILETTGRLKISTEQQELDAATVIYPGSTGDKWWDMDQLCEQVSQKAIPIFEALHPDSQAVFVFDCSSAHGAFARSALRVQNMNLSSGGKQASLRNSIIPSDDPHIPHHLRGQCQTFNFDLSHPDPQKAGQPKGVQVILEERGLWHYYTQKTCDSGKKALRFRCTSCSTSNRKKDAIAQAARLIREAEANGYFLSEEQCVSDILSSSNEPSNETSDPTEEEINCCCWSKILSLQSDFVNERPLLQSIVEDAGHVCMFLPKFHCELNPIELFWSYVKQAFRKETHKCATFKASKELFEKIRQTCPLITIRKYFRRIDRQISSYKQGYNGPQSAVLMKKYTSHRCIPREAAMRIDTLTS</sequence>
<keyword evidence="3" id="KW-1185">Reference proteome</keyword>
<protein>
    <recommendedName>
        <fullName evidence="4">Tc1-like transposase DDE domain-containing protein</fullName>
    </recommendedName>
</protein>
<proteinExistence type="predicted"/>